<name>A1SVF6_PSYIN</name>
<accession>A1SVF6</accession>
<organism evidence="3 4">
    <name type="scientific">Psychromonas ingrahamii (strain DSM 17664 / CCUG 51855 / 37)</name>
    <dbReference type="NCBI Taxonomy" id="357804"/>
    <lineage>
        <taxon>Bacteria</taxon>
        <taxon>Pseudomonadati</taxon>
        <taxon>Pseudomonadota</taxon>
        <taxon>Gammaproteobacteria</taxon>
        <taxon>Alteromonadales</taxon>
        <taxon>Psychromonadaceae</taxon>
        <taxon>Psychromonas</taxon>
    </lineage>
</organism>
<keyword evidence="1" id="KW-0472">Membrane</keyword>
<dbReference type="InterPro" id="IPR003399">
    <property type="entry name" value="Mce/MlaD"/>
</dbReference>
<protein>
    <submittedName>
        <fullName evidence="3">Mammalian cell entry related domain protein</fullName>
    </submittedName>
</protein>
<gene>
    <name evidence="3" type="ordered locus">Ping_1679</name>
</gene>
<dbReference type="PANTHER" id="PTHR36698">
    <property type="entry name" value="BLL5892 PROTEIN"/>
    <property type="match status" value="1"/>
</dbReference>
<dbReference type="EMBL" id="CP000510">
    <property type="protein sequence ID" value="ABM03471.1"/>
    <property type="molecule type" value="Genomic_DNA"/>
</dbReference>
<dbReference type="RefSeq" id="WP_011770031.1">
    <property type="nucleotide sequence ID" value="NC_008709.1"/>
</dbReference>
<evidence type="ECO:0000256" key="1">
    <source>
        <dbReference type="SAM" id="Phobius"/>
    </source>
</evidence>
<dbReference type="eggNOG" id="COG1463">
    <property type="taxonomic scope" value="Bacteria"/>
</dbReference>
<feature type="domain" description="Mce/MlaD" evidence="2">
    <location>
        <begin position="44"/>
        <end position="114"/>
    </location>
</feature>
<reference evidence="3 4" key="1">
    <citation type="submission" date="2007-01" db="EMBL/GenBank/DDBJ databases">
        <title>Complete sequence of Psychromonas ingrahamii 37.</title>
        <authorList>
            <consortium name="US DOE Joint Genome Institute"/>
            <person name="Copeland A."/>
            <person name="Lucas S."/>
            <person name="Lapidus A."/>
            <person name="Barry K."/>
            <person name="Detter J.C."/>
            <person name="Glavina del Rio T."/>
            <person name="Hammon N."/>
            <person name="Israni S."/>
            <person name="Dalin E."/>
            <person name="Tice H."/>
            <person name="Pitluck S."/>
            <person name="Thompson L.S."/>
            <person name="Brettin T."/>
            <person name="Bruce D."/>
            <person name="Han C."/>
            <person name="Tapia R."/>
            <person name="Schmutz J."/>
            <person name="Larimer F."/>
            <person name="Land M."/>
            <person name="Hauser L."/>
            <person name="Kyrpides N."/>
            <person name="Ivanova N."/>
            <person name="Staley J."/>
            <person name="Richardson P."/>
        </authorList>
    </citation>
    <scope>NUCLEOTIDE SEQUENCE [LARGE SCALE GENOMIC DNA]</scope>
    <source>
        <strain evidence="3 4">37</strain>
    </source>
</reference>
<dbReference type="PANTHER" id="PTHR36698:SF2">
    <property type="entry name" value="MCE_MLAD DOMAIN-CONTAINING PROTEIN"/>
    <property type="match status" value="1"/>
</dbReference>
<keyword evidence="4" id="KW-1185">Reference proteome</keyword>
<keyword evidence="1" id="KW-0812">Transmembrane</keyword>
<evidence type="ECO:0000313" key="3">
    <source>
        <dbReference type="EMBL" id="ABM03471.1"/>
    </source>
</evidence>
<feature type="transmembrane region" description="Helical" evidence="1">
    <location>
        <begin position="7"/>
        <end position="28"/>
    </location>
</feature>
<dbReference type="KEGG" id="pin:Ping_1679"/>
<dbReference type="HOGENOM" id="CLU_013850_0_0_6"/>
<sequence length="298" mass="32927">MESKINYTIVGLFVVILMTALLSITFWLTRQHGQQSYDTYFVHLLESVAGLNTDATVKYRGVDVGSVVRIGLKVDNPEVVELLIKINQNTAIKTDTTAALNFYGITGLAYIELEGIDKEAALLKSVNGEIPVIPSRPSTLRRIDQSLSKLAEKSIETLENINRLLNDKNINNVELLLFESKELLKDLRVQLKGIRTLVDNGVVMENKIAATSEKISAASISVQRMADNLEKNTTGLSQEMSRGMHANFSALNLLLSDLDILTGTLQTTLQDIKDSPADLLFKRTQANPGPGEDGYYEK</sequence>
<dbReference type="Pfam" id="PF02470">
    <property type="entry name" value="MlaD"/>
    <property type="match status" value="1"/>
</dbReference>
<dbReference type="STRING" id="357804.Ping_1679"/>
<dbReference type="Proteomes" id="UP000000639">
    <property type="component" value="Chromosome"/>
</dbReference>
<keyword evidence="1" id="KW-1133">Transmembrane helix</keyword>
<proteinExistence type="predicted"/>
<dbReference type="AlphaFoldDB" id="A1SVF6"/>
<evidence type="ECO:0000259" key="2">
    <source>
        <dbReference type="Pfam" id="PF02470"/>
    </source>
</evidence>
<evidence type="ECO:0000313" key="4">
    <source>
        <dbReference type="Proteomes" id="UP000000639"/>
    </source>
</evidence>